<evidence type="ECO:0000259" key="7">
    <source>
        <dbReference type="Pfam" id="PF08701"/>
    </source>
</evidence>
<dbReference type="SUPFAM" id="SSF52540">
    <property type="entry name" value="P-loop containing nucleoside triphosphate hydrolases"/>
    <property type="match status" value="1"/>
</dbReference>
<dbReference type="EMBL" id="JBANRG010000002">
    <property type="protein sequence ID" value="KAK7471123.1"/>
    <property type="molecule type" value="Genomic_DNA"/>
</dbReference>
<sequence length="651" mass="72065">MPRIRKKTSKRGTTNERRKIHNKVRESKKKKSKQARKNPNPQWKSKHKKDPGIPSNFPFKDQILAEVAEQRRLAAEEKQRRKDAKKTLQSQNPEEGDGTGSESEDNDNDIEDVDVDDEDFRGIATIGAKRLLTAKTATKPVLEVEEDEDEEDVPILINRDLPNLRAVLDQADVVVQVLDARDPLSFRSSEVEELVQKNGKKMVFVLNKIDTCPQESVAAWASALRKEHPTFLFRSASSCLPGNPLIPASVKGKAKGKAKDPSDDAVGLESVLGYLGRLAKDKESTTIAVVGISNVGKSSFVNSLLKKTSLPVYSLSSKSQGPSTTTLPHDVTLDLAEKKIRIIDTPGLIWQVDKTASDAEEARARDILLRNKGRIDRLKDPAACVSHIVSRSSAEDLMLLYSLPTFIKGDLDSFLSGMARSQQLVRKKGALDLTTASKTVLRDWSIGKIHWYSSPPGKQSSAERGGPESGLYEKDSTILSTLQPRKVLRKAVGLVRLSPGEVDSRKPAFERLYEEEEDQEDSSDEEEGDASMEVDGDNGDEEEEVELEEDEEEMEEEETQEEGDEEPEKQVPLLSKKQKRKRAAETVLPPSKKVAFASSVKSKTSKPISASSQTSVKIRSALKTHPKGKKVPATSQKVALGDEAYDFGKFF</sequence>
<evidence type="ECO:0000256" key="1">
    <source>
        <dbReference type="ARBA" id="ARBA00004123"/>
    </source>
</evidence>
<dbReference type="InterPro" id="IPR014813">
    <property type="entry name" value="Gnl3_N_dom"/>
</dbReference>
<evidence type="ECO:0000256" key="2">
    <source>
        <dbReference type="ARBA" id="ARBA00022741"/>
    </source>
</evidence>
<dbReference type="InterPro" id="IPR006073">
    <property type="entry name" value="GTP-bd"/>
</dbReference>
<keyword evidence="3" id="KW-0342">GTP-binding</keyword>
<keyword evidence="2" id="KW-0547">Nucleotide-binding</keyword>
<feature type="compositionally biased region" description="Basic and acidic residues" evidence="5">
    <location>
        <begin position="68"/>
        <end position="80"/>
    </location>
</feature>
<protein>
    <submittedName>
        <fullName evidence="8">Uncharacterized protein</fullName>
    </submittedName>
</protein>
<feature type="region of interest" description="Disordered" evidence="5">
    <location>
        <begin position="506"/>
        <end position="616"/>
    </location>
</feature>
<feature type="compositionally biased region" description="Basic residues" evidence="5">
    <location>
        <begin position="18"/>
        <end position="36"/>
    </location>
</feature>
<organism evidence="8 9">
    <name type="scientific">Marasmiellus scandens</name>
    <dbReference type="NCBI Taxonomy" id="2682957"/>
    <lineage>
        <taxon>Eukaryota</taxon>
        <taxon>Fungi</taxon>
        <taxon>Dikarya</taxon>
        <taxon>Basidiomycota</taxon>
        <taxon>Agaricomycotina</taxon>
        <taxon>Agaricomycetes</taxon>
        <taxon>Agaricomycetidae</taxon>
        <taxon>Agaricales</taxon>
        <taxon>Marasmiineae</taxon>
        <taxon>Omphalotaceae</taxon>
        <taxon>Marasmiellus</taxon>
    </lineage>
</organism>
<feature type="compositionally biased region" description="Low complexity" evidence="5">
    <location>
        <begin position="591"/>
        <end position="606"/>
    </location>
</feature>
<name>A0ABR1K7U5_9AGAR</name>
<comment type="subcellular location">
    <subcellularLocation>
        <location evidence="1">Nucleus</location>
    </subcellularLocation>
</comment>
<dbReference type="InterPro" id="IPR050755">
    <property type="entry name" value="TRAFAC_YlqF/YawG_RiboMat"/>
</dbReference>
<feature type="compositionally biased region" description="Basic residues" evidence="5">
    <location>
        <begin position="1"/>
        <end position="10"/>
    </location>
</feature>
<keyword evidence="9" id="KW-1185">Reference proteome</keyword>
<evidence type="ECO:0000256" key="4">
    <source>
        <dbReference type="ARBA" id="ARBA00023242"/>
    </source>
</evidence>
<evidence type="ECO:0000313" key="9">
    <source>
        <dbReference type="Proteomes" id="UP001498398"/>
    </source>
</evidence>
<dbReference type="Pfam" id="PF08701">
    <property type="entry name" value="GN3L_Grn1"/>
    <property type="match status" value="1"/>
</dbReference>
<dbReference type="Pfam" id="PF01926">
    <property type="entry name" value="MMR_HSR1"/>
    <property type="match status" value="1"/>
</dbReference>
<feature type="compositionally biased region" description="Acidic residues" evidence="5">
    <location>
        <begin position="94"/>
        <end position="116"/>
    </location>
</feature>
<feature type="region of interest" description="Disordered" evidence="5">
    <location>
        <begin position="1"/>
        <end position="116"/>
    </location>
</feature>
<feature type="compositionally biased region" description="Polar residues" evidence="5">
    <location>
        <begin position="607"/>
        <end position="616"/>
    </location>
</feature>
<dbReference type="Proteomes" id="UP001498398">
    <property type="component" value="Unassembled WGS sequence"/>
</dbReference>
<evidence type="ECO:0000256" key="5">
    <source>
        <dbReference type="SAM" id="MobiDB-lite"/>
    </source>
</evidence>
<reference evidence="8 9" key="1">
    <citation type="submission" date="2024-01" db="EMBL/GenBank/DDBJ databases">
        <title>A draft genome for the cacao thread blight pathogen Marasmiellus scandens.</title>
        <authorList>
            <person name="Baruah I.K."/>
            <person name="Leung J."/>
            <person name="Bukari Y."/>
            <person name="Amoako-Attah I."/>
            <person name="Meinhardt L.W."/>
            <person name="Bailey B.A."/>
            <person name="Cohen S.P."/>
        </authorList>
    </citation>
    <scope>NUCLEOTIDE SEQUENCE [LARGE SCALE GENOMIC DNA]</scope>
    <source>
        <strain evidence="8 9">GH-19</strain>
    </source>
</reference>
<evidence type="ECO:0000256" key="3">
    <source>
        <dbReference type="ARBA" id="ARBA00023134"/>
    </source>
</evidence>
<feature type="domain" description="G" evidence="6">
    <location>
        <begin position="286"/>
        <end position="361"/>
    </location>
</feature>
<gene>
    <name evidence="8" type="ORF">VKT23_002537</name>
</gene>
<accession>A0ABR1K7U5</accession>
<dbReference type="Gene3D" id="3.40.50.300">
    <property type="entry name" value="P-loop containing nucleotide triphosphate hydrolases"/>
    <property type="match status" value="1"/>
</dbReference>
<comment type="caution">
    <text evidence="8">The sequence shown here is derived from an EMBL/GenBank/DDBJ whole genome shotgun (WGS) entry which is preliminary data.</text>
</comment>
<evidence type="ECO:0000259" key="6">
    <source>
        <dbReference type="Pfam" id="PF01926"/>
    </source>
</evidence>
<feature type="compositionally biased region" description="Acidic residues" evidence="5">
    <location>
        <begin position="513"/>
        <end position="567"/>
    </location>
</feature>
<dbReference type="PANTHER" id="PTHR11089:SF30">
    <property type="entry name" value="GUANINE NUCLEOTIDE-BINDING PROTEIN-LIKE 3 HOMOLOG"/>
    <property type="match status" value="1"/>
</dbReference>
<dbReference type="InterPro" id="IPR027417">
    <property type="entry name" value="P-loop_NTPase"/>
</dbReference>
<dbReference type="PANTHER" id="PTHR11089">
    <property type="entry name" value="GTP-BINDING PROTEIN-RELATED"/>
    <property type="match status" value="1"/>
</dbReference>
<feature type="domain" description="Guanine nucleotide-binding protein-like 3 N-terminal" evidence="7">
    <location>
        <begin position="15"/>
        <end position="90"/>
    </location>
</feature>
<evidence type="ECO:0000313" key="8">
    <source>
        <dbReference type="EMBL" id="KAK7471123.1"/>
    </source>
</evidence>
<keyword evidence="4" id="KW-0539">Nucleus</keyword>
<proteinExistence type="predicted"/>